<gene>
    <name evidence="3" type="ORF">F8O04_04065</name>
</gene>
<evidence type="ECO:0000313" key="4">
    <source>
        <dbReference type="Proteomes" id="UP000431744"/>
    </source>
</evidence>
<name>A0A6H9WMZ3_9MICO</name>
<evidence type="ECO:0000313" key="3">
    <source>
        <dbReference type="EMBL" id="KAB1649448.1"/>
    </source>
</evidence>
<feature type="compositionally biased region" description="Polar residues" evidence="1">
    <location>
        <begin position="65"/>
        <end position="75"/>
    </location>
</feature>
<dbReference type="PANTHER" id="PTHR34404">
    <property type="entry name" value="REGULATORY PROTEIN, FMDB FAMILY"/>
    <property type="match status" value="1"/>
</dbReference>
<evidence type="ECO:0000259" key="2">
    <source>
        <dbReference type="SMART" id="SM00834"/>
    </source>
</evidence>
<dbReference type="PANTHER" id="PTHR34404:SF2">
    <property type="entry name" value="CONSERVED SERINE RICH PROTEIN"/>
    <property type="match status" value="1"/>
</dbReference>
<comment type="caution">
    <text evidence="3">The sequence shown here is derived from an EMBL/GenBank/DDBJ whole genome shotgun (WGS) entry which is preliminary data.</text>
</comment>
<reference evidence="3 4" key="1">
    <citation type="submission" date="2019-09" db="EMBL/GenBank/DDBJ databases">
        <title>Phylogeny of genus Pseudoclavibacter and closely related genus.</title>
        <authorList>
            <person name="Li Y."/>
        </authorList>
    </citation>
    <scope>NUCLEOTIDE SEQUENCE [LARGE SCALE GENOMIC DNA]</scope>
    <source>
        <strain evidence="3 4">EGI 60007</strain>
    </source>
</reference>
<feature type="compositionally biased region" description="Pro residues" evidence="1">
    <location>
        <begin position="90"/>
        <end position="100"/>
    </location>
</feature>
<dbReference type="SMART" id="SM00834">
    <property type="entry name" value="CxxC_CXXC_SSSS"/>
    <property type="match status" value="1"/>
</dbReference>
<feature type="compositionally biased region" description="Low complexity" evidence="1">
    <location>
        <begin position="76"/>
        <end position="89"/>
    </location>
</feature>
<keyword evidence="4" id="KW-1185">Reference proteome</keyword>
<feature type="region of interest" description="Disordered" evidence="1">
    <location>
        <begin position="53"/>
        <end position="112"/>
    </location>
</feature>
<dbReference type="Pfam" id="PF09723">
    <property type="entry name" value="Zn_ribbon_8"/>
    <property type="match status" value="1"/>
</dbReference>
<sequence length="112" mass="11033">MPKYSYRCTACSNAFDIHQSFSDASLTLCPECGGQLRKLFGAVGIAFKGSGFYRNDHGAGAKKPASSTTESGANETGSSSDAAAPSAPASTPPVSTPPAPAAAGGASTSATA</sequence>
<organism evidence="3 4">
    <name type="scientific">Pseudoclavibacter endophyticus</name>
    <dbReference type="NCBI Taxonomy" id="1778590"/>
    <lineage>
        <taxon>Bacteria</taxon>
        <taxon>Bacillati</taxon>
        <taxon>Actinomycetota</taxon>
        <taxon>Actinomycetes</taxon>
        <taxon>Micrococcales</taxon>
        <taxon>Microbacteriaceae</taxon>
        <taxon>Pseudoclavibacter</taxon>
    </lineage>
</organism>
<proteinExistence type="predicted"/>
<dbReference type="NCBIfam" id="TIGR02605">
    <property type="entry name" value="CxxC_CxxC_SSSS"/>
    <property type="match status" value="1"/>
</dbReference>
<dbReference type="AlphaFoldDB" id="A0A6H9WMZ3"/>
<accession>A0A6H9WMZ3</accession>
<dbReference type="EMBL" id="WBJY01000001">
    <property type="protein sequence ID" value="KAB1649448.1"/>
    <property type="molecule type" value="Genomic_DNA"/>
</dbReference>
<feature type="domain" description="Putative regulatory protein FmdB zinc ribbon" evidence="2">
    <location>
        <begin position="1"/>
        <end position="41"/>
    </location>
</feature>
<dbReference type="InterPro" id="IPR013429">
    <property type="entry name" value="Regulatory_FmdB_Zinc_ribbon"/>
</dbReference>
<protein>
    <submittedName>
        <fullName evidence="3">FmdB family transcriptional regulator</fullName>
    </submittedName>
</protein>
<dbReference type="Proteomes" id="UP000431744">
    <property type="component" value="Unassembled WGS sequence"/>
</dbReference>
<feature type="compositionally biased region" description="Low complexity" evidence="1">
    <location>
        <begin position="101"/>
        <end position="112"/>
    </location>
</feature>
<evidence type="ECO:0000256" key="1">
    <source>
        <dbReference type="SAM" id="MobiDB-lite"/>
    </source>
</evidence>
<dbReference type="OrthoDB" id="9813321at2"/>